<dbReference type="EMBL" id="WKKH01000043">
    <property type="protein sequence ID" value="MRX78211.1"/>
    <property type="molecule type" value="Genomic_DNA"/>
</dbReference>
<dbReference type="Proteomes" id="UP000487757">
    <property type="component" value="Unassembled WGS sequence"/>
</dbReference>
<evidence type="ECO:0000259" key="1">
    <source>
        <dbReference type="Pfam" id="PF00535"/>
    </source>
</evidence>
<comment type="caution">
    <text evidence="2">The sequence shown here is derived from an EMBL/GenBank/DDBJ whole genome shotgun (WGS) entry which is preliminary data.</text>
</comment>
<sequence>MITFVIFTYNEEHRIEKVIKNYQGYGKVVIADGGSTDKTHEIARSNDCEVFIRPKTNHVFVENKEVLDALYEILTTEWVFLGYADEHMSKDTLEKISEVVASNKFDAIKIYRKNYFYGDFCNDSYKSANNRLFKTWAYDFTDNYIHGMGKQTVSDDRIYNLPPQYFIHHFIDCTLDSHLSKINRYTDSEQLAHSNLKSKTSIFYFFYLIIKNLVKNYFFEKGYKTGFAALSLAELTIFYEIVKNIKIYESQHQITDETIDKKNNLHRMEILKDFINTSPVDDKVQKGNLKNGKY</sequence>
<protein>
    <submittedName>
        <fullName evidence="2">Glycosyltransferase</fullName>
    </submittedName>
</protein>
<keyword evidence="2" id="KW-0808">Transferase</keyword>
<dbReference type="OrthoDB" id="9815923at2"/>
<dbReference type="InterPro" id="IPR001173">
    <property type="entry name" value="Glyco_trans_2-like"/>
</dbReference>
<dbReference type="AlphaFoldDB" id="A0A7K0G3D0"/>
<gene>
    <name evidence="2" type="ORF">GJU39_19195</name>
</gene>
<evidence type="ECO:0000313" key="3">
    <source>
        <dbReference type="Proteomes" id="UP000487757"/>
    </source>
</evidence>
<accession>A0A7K0G3D0</accession>
<dbReference type="Pfam" id="PF00535">
    <property type="entry name" value="Glycos_transf_2"/>
    <property type="match status" value="1"/>
</dbReference>
<name>A0A7K0G3D0_9SPHI</name>
<reference evidence="2 3" key="1">
    <citation type="submission" date="2019-11" db="EMBL/GenBank/DDBJ databases">
        <title>Pedobacter petrophilus genome.</title>
        <authorList>
            <person name="Feldbauer M.J."/>
            <person name="Newman J.D."/>
        </authorList>
    </citation>
    <scope>NUCLEOTIDE SEQUENCE [LARGE SCALE GENOMIC DNA]</scope>
    <source>
        <strain evidence="2 3">LMG 29686</strain>
    </source>
</reference>
<dbReference type="GO" id="GO:0016740">
    <property type="term" value="F:transferase activity"/>
    <property type="evidence" value="ECO:0007669"/>
    <property type="project" value="UniProtKB-KW"/>
</dbReference>
<dbReference type="Gene3D" id="3.90.550.10">
    <property type="entry name" value="Spore Coat Polysaccharide Biosynthesis Protein SpsA, Chain A"/>
    <property type="match status" value="1"/>
</dbReference>
<dbReference type="RefSeq" id="WP_154282621.1">
    <property type="nucleotide sequence ID" value="NZ_JBHUJQ010000001.1"/>
</dbReference>
<organism evidence="2 3">
    <name type="scientific">Pedobacter petrophilus</name>
    <dbReference type="NCBI Taxonomy" id="1908241"/>
    <lineage>
        <taxon>Bacteria</taxon>
        <taxon>Pseudomonadati</taxon>
        <taxon>Bacteroidota</taxon>
        <taxon>Sphingobacteriia</taxon>
        <taxon>Sphingobacteriales</taxon>
        <taxon>Sphingobacteriaceae</taxon>
        <taxon>Pedobacter</taxon>
    </lineage>
</organism>
<proteinExistence type="predicted"/>
<dbReference type="SUPFAM" id="SSF53448">
    <property type="entry name" value="Nucleotide-diphospho-sugar transferases"/>
    <property type="match status" value="1"/>
</dbReference>
<dbReference type="InterPro" id="IPR029044">
    <property type="entry name" value="Nucleotide-diphossugar_trans"/>
</dbReference>
<keyword evidence="3" id="KW-1185">Reference proteome</keyword>
<evidence type="ECO:0000313" key="2">
    <source>
        <dbReference type="EMBL" id="MRX78211.1"/>
    </source>
</evidence>
<feature type="domain" description="Glycosyltransferase 2-like" evidence="1">
    <location>
        <begin position="4"/>
        <end position="119"/>
    </location>
</feature>